<feature type="non-terminal residue" evidence="12">
    <location>
        <position position="784"/>
    </location>
</feature>
<comment type="subunit">
    <text evidence="10">Interacts with FTSJ1; the interaction is direct, and required for 2'-O-methylation of position 34 in substrate tRNAs. Interacts with IRS4. Interacts with STK11/LKB1.</text>
</comment>
<keyword evidence="2" id="KW-0963">Cytoplasm</keyword>
<dbReference type="GO" id="GO:0005737">
    <property type="term" value="C:cytoplasm"/>
    <property type="evidence" value="ECO:0007669"/>
    <property type="project" value="UniProtKB-SubCell"/>
</dbReference>
<proteinExistence type="inferred from homology"/>
<evidence type="ECO:0000256" key="7">
    <source>
        <dbReference type="ARBA" id="ARBA00040154"/>
    </source>
</evidence>
<dbReference type="EMBL" id="KV947980">
    <property type="protein sequence ID" value="PIO25275.1"/>
    <property type="molecule type" value="Genomic_DNA"/>
</dbReference>
<dbReference type="PANTHER" id="PTHR14344:SF3">
    <property type="entry name" value="WD REPEAT-CONTAINING PROTEIN 6"/>
    <property type="match status" value="1"/>
</dbReference>
<dbReference type="InterPro" id="IPR036322">
    <property type="entry name" value="WD40_repeat_dom_sf"/>
</dbReference>
<dbReference type="InterPro" id="IPR001680">
    <property type="entry name" value="WD40_rpt"/>
</dbReference>
<dbReference type="PROSITE" id="PS50082">
    <property type="entry name" value="WD_REPEATS_2"/>
    <property type="match status" value="1"/>
</dbReference>
<protein>
    <recommendedName>
        <fullName evidence="7">tRNA (34-2'-O)-methyltransferase regulator WDR6</fullName>
    </recommendedName>
    <alternativeName>
        <fullName evidence="8">WD repeat-containing protein 6</fullName>
    </alternativeName>
</protein>
<evidence type="ECO:0000256" key="3">
    <source>
        <dbReference type="ARBA" id="ARBA00022574"/>
    </source>
</evidence>
<feature type="repeat" description="WD" evidence="11">
    <location>
        <begin position="177"/>
        <end position="209"/>
    </location>
</feature>
<dbReference type="GO" id="GO:0030488">
    <property type="term" value="P:tRNA methylation"/>
    <property type="evidence" value="ECO:0007669"/>
    <property type="project" value="TreeGrafter"/>
</dbReference>
<comment type="subcellular location">
    <subcellularLocation>
        <location evidence="1">Cytoplasm</location>
    </subcellularLocation>
</comment>
<evidence type="ECO:0000256" key="6">
    <source>
        <dbReference type="ARBA" id="ARBA00038255"/>
    </source>
</evidence>
<evidence type="ECO:0000256" key="1">
    <source>
        <dbReference type="ARBA" id="ARBA00004496"/>
    </source>
</evidence>
<keyword evidence="4" id="KW-0819">tRNA processing</keyword>
<dbReference type="PANTHER" id="PTHR14344">
    <property type="entry name" value="WD REPEAT PROTEIN"/>
    <property type="match status" value="1"/>
</dbReference>
<gene>
    <name evidence="12" type="ORF">AB205_0085790</name>
</gene>
<dbReference type="PROSITE" id="PS50294">
    <property type="entry name" value="WD_REPEATS_REGION"/>
    <property type="match status" value="1"/>
</dbReference>
<dbReference type="OrthoDB" id="5594999at2759"/>
<dbReference type="Proteomes" id="UP000228934">
    <property type="component" value="Unassembled WGS sequence"/>
</dbReference>
<dbReference type="Pfam" id="PF00400">
    <property type="entry name" value="WD40"/>
    <property type="match status" value="3"/>
</dbReference>
<dbReference type="InterPro" id="IPR051973">
    <property type="entry name" value="tRNA_Anticodon_Mtase-Reg"/>
</dbReference>
<evidence type="ECO:0000313" key="13">
    <source>
        <dbReference type="Proteomes" id="UP000228934"/>
    </source>
</evidence>
<name>A0A2G9RBX3_AQUCT</name>
<evidence type="ECO:0000256" key="9">
    <source>
        <dbReference type="ARBA" id="ARBA00045751"/>
    </source>
</evidence>
<evidence type="ECO:0000256" key="5">
    <source>
        <dbReference type="ARBA" id="ARBA00022737"/>
    </source>
</evidence>
<evidence type="ECO:0000256" key="10">
    <source>
        <dbReference type="ARBA" id="ARBA00047056"/>
    </source>
</evidence>
<evidence type="ECO:0000256" key="8">
    <source>
        <dbReference type="ARBA" id="ARBA00041816"/>
    </source>
</evidence>
<accession>A0A2G9RBX3</accession>
<reference evidence="13" key="1">
    <citation type="journal article" date="2017" name="Nat. Commun.">
        <title>The North American bullfrog draft genome provides insight into hormonal regulation of long noncoding RNA.</title>
        <authorList>
            <person name="Hammond S.A."/>
            <person name="Warren R.L."/>
            <person name="Vandervalk B.P."/>
            <person name="Kucuk E."/>
            <person name="Khan H."/>
            <person name="Gibb E.A."/>
            <person name="Pandoh P."/>
            <person name="Kirk H."/>
            <person name="Zhao Y."/>
            <person name="Jones M."/>
            <person name="Mungall A.J."/>
            <person name="Coope R."/>
            <person name="Pleasance S."/>
            <person name="Moore R.A."/>
            <person name="Holt R.A."/>
            <person name="Round J.M."/>
            <person name="Ohora S."/>
            <person name="Walle B.V."/>
            <person name="Veldhoen N."/>
            <person name="Helbing C.C."/>
            <person name="Birol I."/>
        </authorList>
    </citation>
    <scope>NUCLEOTIDE SEQUENCE [LARGE SCALE GENOMIC DNA]</scope>
</reference>
<dbReference type="SUPFAM" id="SSF50978">
    <property type="entry name" value="WD40 repeat-like"/>
    <property type="match status" value="2"/>
</dbReference>
<evidence type="ECO:0000313" key="12">
    <source>
        <dbReference type="EMBL" id="PIO25275.1"/>
    </source>
</evidence>
<dbReference type="Gene3D" id="2.130.10.10">
    <property type="entry name" value="YVTN repeat-like/Quinoprotein amine dehydrogenase"/>
    <property type="match status" value="3"/>
</dbReference>
<keyword evidence="5" id="KW-0677">Repeat</keyword>
<dbReference type="AlphaFoldDB" id="A0A2G9RBX3"/>
<keyword evidence="13" id="KW-1185">Reference proteome</keyword>
<comment type="function">
    <text evidence="9">Together with methyltransferase FTSJ1, methylates the 2'-O-ribose of nucleotides at position 34 of the tRNA anticodon loop of substrate tRNAs. Required for the correct positioning of the substrate tRNA for methylation. Required to suppress amino acid starvation-induced autophagy. Enhances the STK11/LKB1-induced cell growth suppression activity.</text>
</comment>
<evidence type="ECO:0000256" key="2">
    <source>
        <dbReference type="ARBA" id="ARBA00022490"/>
    </source>
</evidence>
<keyword evidence="3 11" id="KW-0853">WD repeat</keyword>
<evidence type="ECO:0000256" key="4">
    <source>
        <dbReference type="ARBA" id="ARBA00022694"/>
    </source>
</evidence>
<comment type="similarity">
    <text evidence="6">Belongs to the WD repeat WDR6 family.</text>
</comment>
<dbReference type="SMART" id="SM00320">
    <property type="entry name" value="WD40"/>
    <property type="match status" value="4"/>
</dbReference>
<evidence type="ECO:0000256" key="11">
    <source>
        <dbReference type="PROSITE-ProRule" id="PRU00221"/>
    </source>
</evidence>
<organism evidence="12 13">
    <name type="scientific">Aquarana catesbeiana</name>
    <name type="common">American bullfrog</name>
    <name type="synonym">Rana catesbeiana</name>
    <dbReference type="NCBI Taxonomy" id="8400"/>
    <lineage>
        <taxon>Eukaryota</taxon>
        <taxon>Metazoa</taxon>
        <taxon>Chordata</taxon>
        <taxon>Craniata</taxon>
        <taxon>Vertebrata</taxon>
        <taxon>Euteleostomi</taxon>
        <taxon>Amphibia</taxon>
        <taxon>Batrachia</taxon>
        <taxon>Anura</taxon>
        <taxon>Neobatrachia</taxon>
        <taxon>Ranoidea</taxon>
        <taxon>Ranidae</taxon>
        <taxon>Aquarana</taxon>
    </lineage>
</organism>
<sequence length="784" mass="86497">MCEGPNLTIYSIKANGTNHPRVQQNVLGGYTIHGIKPTSTSCRAQDVCQLCVFGSKGLTVLEFSITDQHVNLSQVCCLRCLHDWIWDVQWLHEGPQAAAYLGLALGHNSVALYDYKSGRVLKEVHCAEKCILYSAHFVGKTWEELTLISGTVFNQLVIWGMCDQTNGEGRVEPRRRISGHKGVIFSIFYEKVKGMMASASDDRSLRVWKAGDLADSESDIQCLLVLYGHQSRVWSVRLLQENIVSIGEDSACIIWNYTGDIVQNFKGHKGRGIRAVAVQDQLGWVATGGADSGIRLWQIKGRAPSSNGLVNLNFNSPERIGVPKAIAMIDTSCLLVMTDVGSIYMNDLISNQWTFVLADETYRSYSLLDVFRSSMNILCAIGNIAGGVKIFSVPFSGSCPELKLYDGKVHSLTWVPSPCLSPDRCHLFTSGPNGVLNWLEVTCISGNINSISVKGCFNLPTCKQRWHTSIAFVPTENVIVCGDRRGSLMLLSMKVTGICQGKDTTGTPSTSGCPPSTGSSLDSVALEGCLFPIVFSPPEQIEDPVFVLYGIHGKLGVTSVTYHDGFVYSTGRDGLYRQLRIEGGQLILLRKLKSCKGMEWIERLSFMRDGNLQILGFHSTDFVVWSAKTNEKLLCVPCGGGHRSWSYKKKGPREVFAYIKSGDIFAYRSQLLETLQSVLKEPLHGRELTCIKYAGNVKLKEKHIHILITSSEDTTVNVLAFNEVSKEIWQLSTISDHLSSVRTLALAKTKSQSLENGILSCVLFTAGGRAQIECYRLLVQAQED</sequence>
<dbReference type="InterPro" id="IPR015943">
    <property type="entry name" value="WD40/YVTN_repeat-like_dom_sf"/>
</dbReference>